<comment type="caution">
    <text evidence="7">The sequence shown here is derived from an EMBL/GenBank/DDBJ whole genome shotgun (WGS) entry which is preliminary data.</text>
</comment>
<keyword evidence="3" id="KW-0863">Zinc-finger</keyword>
<feature type="domain" description="Phorbol-ester/DAG-type" evidence="5">
    <location>
        <begin position="370"/>
        <end position="423"/>
    </location>
</feature>
<keyword evidence="4" id="KW-0862">Zinc</keyword>
<evidence type="ECO:0000256" key="4">
    <source>
        <dbReference type="ARBA" id="ARBA00022833"/>
    </source>
</evidence>
<dbReference type="GO" id="GO:0008270">
    <property type="term" value="F:zinc ion binding"/>
    <property type="evidence" value="ECO:0007669"/>
    <property type="project" value="UniProtKB-KW"/>
</dbReference>
<dbReference type="InterPro" id="IPR054483">
    <property type="entry name" value="DC1-like_CT"/>
</dbReference>
<evidence type="ECO:0000256" key="2">
    <source>
        <dbReference type="ARBA" id="ARBA00022737"/>
    </source>
</evidence>
<keyword evidence="8" id="KW-1185">Reference proteome</keyword>
<dbReference type="Pfam" id="PF22926">
    <property type="entry name" value="C1-like_CT"/>
    <property type="match status" value="1"/>
</dbReference>
<reference evidence="7 8" key="1">
    <citation type="submission" date="2024-04" db="EMBL/GenBank/DDBJ databases">
        <title>Genome assembly C_amara_ONT_v2.</title>
        <authorList>
            <person name="Yant L."/>
            <person name="Moore C."/>
            <person name="Slenker M."/>
        </authorList>
    </citation>
    <scope>NUCLEOTIDE SEQUENCE [LARGE SCALE GENOMIC DNA]</scope>
    <source>
        <tissue evidence="7">Leaf</tissue>
    </source>
</reference>
<dbReference type="Proteomes" id="UP001558713">
    <property type="component" value="Unassembled WGS sequence"/>
</dbReference>
<evidence type="ECO:0000313" key="7">
    <source>
        <dbReference type="EMBL" id="KAL1226074.1"/>
    </source>
</evidence>
<evidence type="ECO:0000256" key="1">
    <source>
        <dbReference type="ARBA" id="ARBA00022723"/>
    </source>
</evidence>
<feature type="domain" description="Phorbol-ester/DAG-type" evidence="5">
    <location>
        <begin position="126"/>
        <end position="175"/>
    </location>
</feature>
<evidence type="ECO:0000313" key="8">
    <source>
        <dbReference type="Proteomes" id="UP001558713"/>
    </source>
</evidence>
<dbReference type="InterPro" id="IPR013083">
    <property type="entry name" value="Znf_RING/FYVE/PHD"/>
</dbReference>
<name>A0ABD1C9Y2_CARAN</name>
<dbReference type="SMART" id="SM00249">
    <property type="entry name" value="PHD"/>
    <property type="match status" value="2"/>
</dbReference>
<organism evidence="7 8">
    <name type="scientific">Cardamine amara subsp. amara</name>
    <dbReference type="NCBI Taxonomy" id="228776"/>
    <lineage>
        <taxon>Eukaryota</taxon>
        <taxon>Viridiplantae</taxon>
        <taxon>Streptophyta</taxon>
        <taxon>Embryophyta</taxon>
        <taxon>Tracheophyta</taxon>
        <taxon>Spermatophyta</taxon>
        <taxon>Magnoliopsida</taxon>
        <taxon>eudicotyledons</taxon>
        <taxon>Gunneridae</taxon>
        <taxon>Pentapetalae</taxon>
        <taxon>rosids</taxon>
        <taxon>malvids</taxon>
        <taxon>Brassicales</taxon>
        <taxon>Brassicaceae</taxon>
        <taxon>Cardamineae</taxon>
        <taxon>Cardamine</taxon>
    </lineage>
</organism>
<dbReference type="SUPFAM" id="SSF57889">
    <property type="entry name" value="Cysteine-rich domain"/>
    <property type="match status" value="5"/>
</dbReference>
<dbReference type="InterPro" id="IPR004146">
    <property type="entry name" value="DC1"/>
</dbReference>
<dbReference type="InterPro" id="IPR001965">
    <property type="entry name" value="Znf_PHD"/>
</dbReference>
<dbReference type="PANTHER" id="PTHR32410">
    <property type="entry name" value="CYSTEINE/HISTIDINE-RICH C1 DOMAIN FAMILY PROTEIN"/>
    <property type="match status" value="1"/>
</dbReference>
<keyword evidence="1" id="KW-0479">Metal-binding</keyword>
<evidence type="ECO:0000259" key="6">
    <source>
        <dbReference type="SMART" id="SM00249"/>
    </source>
</evidence>
<dbReference type="InterPro" id="IPR002219">
    <property type="entry name" value="PKC_DAG/PE"/>
</dbReference>
<feature type="domain" description="Phorbol-ester/DAG-type" evidence="5">
    <location>
        <begin position="182"/>
        <end position="226"/>
    </location>
</feature>
<accession>A0ABD1C9Y2</accession>
<feature type="domain" description="Zinc finger PHD-type" evidence="6">
    <location>
        <begin position="248"/>
        <end position="307"/>
    </location>
</feature>
<dbReference type="InterPro" id="IPR053192">
    <property type="entry name" value="Vacuole_Formation_Reg"/>
</dbReference>
<protein>
    <submittedName>
        <fullName evidence="7">Protein VACUOLELESS GAMETOPHYTES</fullName>
    </submittedName>
</protein>
<keyword evidence="2" id="KW-0677">Repeat</keyword>
<evidence type="ECO:0000259" key="5">
    <source>
        <dbReference type="SMART" id="SM00109"/>
    </source>
</evidence>
<feature type="domain" description="Zinc finger PHD-type" evidence="6">
    <location>
        <begin position="552"/>
        <end position="615"/>
    </location>
</feature>
<sequence>MHEFETTLDLLKSIYPIYPTSGLKCDGCNLGQNYYSDGYRCVRSGLFFHKECTSSNMKICNVYHPQHSLHVKVVSENENKDGQCRICRGNLPKLYYYCLICNFSIDLICAKKEVKMKIEGSKTHTHPLSLIPKMIIFTCHLCGQSDDRFPYACNLCDLNFHKDCGESTHEINYYCHRKHFLKRFTRVPSYTDGKCCMCGNKLHIVFYHCSICNFSVDVDCAKNPPPFTLLNLKVHEHSLNLMPQRKFVCNACGMDDDPNPYVCSQCNFMVHKNCIDIPRVIKVNRHAHRIFYNYCLDAGDWKCGVCHKEINWTCGAYSCSACHDFSIHLRCATRFGIWDGIDLEGISENTLEIKSYEVIEAGVIKHFSHEDHTLKLKEENDEANDLCMLCKACIYPIFSSPFYSCMECNEFIIHQKCAYLPKRKKDSLYKMWTTLTNKYEDKNICDACHNISTGFKYISDNGLITLDVRCGSIPEPFIHESHPLHSLYINYSTEDKFCIACGDKKTMVLSCEECEFFLDIKCSTLPKMVKHQNDKEHFMSLCYGEKTKEQYWCEICEEKLNPEKWFYSCNHCGTTFHIKCTTGDLMWMKPQKKDASYTYLILNNRLTRPICVSCHSRCQFESFLKLDESIVCSTECLTRIIKIMR</sequence>
<dbReference type="EMBL" id="JBANAX010000013">
    <property type="protein sequence ID" value="KAL1226074.1"/>
    <property type="molecule type" value="Genomic_DNA"/>
</dbReference>
<dbReference type="SMART" id="SM00109">
    <property type="entry name" value="C1"/>
    <property type="match status" value="3"/>
</dbReference>
<gene>
    <name evidence="7" type="ORF">V5N11_009174</name>
</gene>
<evidence type="ECO:0000256" key="3">
    <source>
        <dbReference type="ARBA" id="ARBA00022771"/>
    </source>
</evidence>
<dbReference type="AlphaFoldDB" id="A0ABD1C9Y2"/>
<dbReference type="Gene3D" id="3.30.40.10">
    <property type="entry name" value="Zinc/RING finger domain, C3HC4 (zinc finger)"/>
    <property type="match status" value="1"/>
</dbReference>
<dbReference type="InterPro" id="IPR046349">
    <property type="entry name" value="C1-like_sf"/>
</dbReference>
<dbReference type="Pfam" id="PF03107">
    <property type="entry name" value="C1_2"/>
    <property type="match status" value="8"/>
</dbReference>
<dbReference type="PANTHER" id="PTHR32410:SF167">
    <property type="entry name" value="CYSTEINE_HISTIDINE-RICH C1 DOMAIN FAMILY PROTEIN"/>
    <property type="match status" value="1"/>
</dbReference>
<proteinExistence type="predicted"/>